<keyword evidence="3" id="KW-0653">Protein transport</keyword>
<evidence type="ECO:0000313" key="5">
    <source>
        <dbReference type="Proteomes" id="UP000187209"/>
    </source>
</evidence>
<dbReference type="OrthoDB" id="26149at2759"/>
<comment type="similarity">
    <text evidence="1">Belongs to the importin alpha family.</text>
</comment>
<dbReference type="Gene3D" id="1.25.10.10">
    <property type="entry name" value="Leucine-rich Repeat Variant"/>
    <property type="match status" value="1"/>
</dbReference>
<evidence type="ECO:0000313" key="4">
    <source>
        <dbReference type="EMBL" id="OMJ76770.1"/>
    </source>
</evidence>
<sequence length="527" mass="60882">MEDKSKVRSEKFQQTPTHCELKQSREFFAINLRKKKRIENLNKKRATANPDYAQISGYFIFPIESIPVILISAIGEFKNTKLNSIQRLFLLTELIPKAKAPIIISSLLETLYEVTEKSISLPYNEIFHSNQVIAFMKILKLNDVYLKILSLKIIYKACMKSLDVANRFKENMIIEEIIGIINFGYNKDIKEYAYKVIKSIIGDSIENRDYVIKSGILENCIKDIKNPDINIKLACFWVLRKLVSFDILQYKEICEKFFYCILESLSSDNNEILYSALLIVFYISKSFENVINFIYTTDYLKIIMSFFNNRNHEIVVVACKIVGNVIENYKEKSMLLVDYGILNIILIVIKNTNSEVKCEFFLLLRKILENCDQTVKAVLDNEIILVIIDNVTSANYKIKFNAIVCVCCIASTKDIGLLRKVLDFNVMEIMVKGLGGGNCEQHVIVLKALHNIFFAVKNFVEGEKWENFKNIFIDLDGISKLEDMMNSRDDIVKSEALNILVEYFSNNQLEDSSLNLQMRPITVFNFD</sequence>
<evidence type="ECO:0000256" key="2">
    <source>
        <dbReference type="ARBA" id="ARBA00022448"/>
    </source>
</evidence>
<gene>
    <name evidence="4" type="ORF">SteCoe_23783</name>
</gene>
<dbReference type="PANTHER" id="PTHR23316">
    <property type="entry name" value="IMPORTIN ALPHA"/>
    <property type="match status" value="1"/>
</dbReference>
<dbReference type="GO" id="GO:0015031">
    <property type="term" value="P:protein transport"/>
    <property type="evidence" value="ECO:0007669"/>
    <property type="project" value="UniProtKB-KW"/>
</dbReference>
<name>A0A1R2BJ19_9CILI</name>
<dbReference type="Proteomes" id="UP000187209">
    <property type="component" value="Unassembled WGS sequence"/>
</dbReference>
<evidence type="ECO:0000256" key="3">
    <source>
        <dbReference type="ARBA" id="ARBA00022927"/>
    </source>
</evidence>
<protein>
    <recommendedName>
        <fullName evidence="6">Importin subunit alpha</fullName>
    </recommendedName>
</protein>
<organism evidence="4 5">
    <name type="scientific">Stentor coeruleus</name>
    <dbReference type="NCBI Taxonomy" id="5963"/>
    <lineage>
        <taxon>Eukaryota</taxon>
        <taxon>Sar</taxon>
        <taxon>Alveolata</taxon>
        <taxon>Ciliophora</taxon>
        <taxon>Postciliodesmatophora</taxon>
        <taxon>Heterotrichea</taxon>
        <taxon>Heterotrichida</taxon>
        <taxon>Stentoridae</taxon>
        <taxon>Stentor</taxon>
    </lineage>
</organism>
<dbReference type="AlphaFoldDB" id="A0A1R2BJ19"/>
<reference evidence="4 5" key="1">
    <citation type="submission" date="2016-11" db="EMBL/GenBank/DDBJ databases">
        <title>The macronuclear genome of Stentor coeruleus: a giant cell with tiny introns.</title>
        <authorList>
            <person name="Slabodnick M."/>
            <person name="Ruby J.G."/>
            <person name="Reiff S.B."/>
            <person name="Swart E.C."/>
            <person name="Gosai S."/>
            <person name="Prabakaran S."/>
            <person name="Witkowska E."/>
            <person name="Larue G.E."/>
            <person name="Fisher S."/>
            <person name="Freeman R.M."/>
            <person name="Gunawardena J."/>
            <person name="Chu W."/>
            <person name="Stover N.A."/>
            <person name="Gregory B.D."/>
            <person name="Nowacki M."/>
            <person name="Derisi J."/>
            <person name="Roy S.W."/>
            <person name="Marshall W.F."/>
            <person name="Sood P."/>
        </authorList>
    </citation>
    <scope>NUCLEOTIDE SEQUENCE [LARGE SCALE GENOMIC DNA]</scope>
    <source>
        <strain evidence="4">WM001</strain>
    </source>
</reference>
<accession>A0A1R2BJ19</accession>
<dbReference type="SUPFAM" id="SSF48371">
    <property type="entry name" value="ARM repeat"/>
    <property type="match status" value="1"/>
</dbReference>
<proteinExistence type="inferred from homology"/>
<evidence type="ECO:0008006" key="6">
    <source>
        <dbReference type="Google" id="ProtNLM"/>
    </source>
</evidence>
<evidence type="ECO:0000256" key="1">
    <source>
        <dbReference type="ARBA" id="ARBA00010394"/>
    </source>
</evidence>
<comment type="caution">
    <text evidence="4">The sequence shown here is derived from an EMBL/GenBank/DDBJ whole genome shotgun (WGS) entry which is preliminary data.</text>
</comment>
<dbReference type="InterPro" id="IPR016024">
    <property type="entry name" value="ARM-type_fold"/>
</dbReference>
<keyword evidence="2" id="KW-0813">Transport</keyword>
<dbReference type="EMBL" id="MPUH01000612">
    <property type="protein sequence ID" value="OMJ76770.1"/>
    <property type="molecule type" value="Genomic_DNA"/>
</dbReference>
<dbReference type="InterPro" id="IPR011989">
    <property type="entry name" value="ARM-like"/>
</dbReference>
<keyword evidence="5" id="KW-1185">Reference proteome</keyword>